<reference evidence="4" key="1">
    <citation type="submission" date="2009-08" db="EMBL/GenBank/DDBJ databases">
        <title>The complete genome of Chitinophaga pinensis DSM 2588.</title>
        <authorList>
            <consortium name="US DOE Joint Genome Institute (JGI-PGF)"/>
            <person name="Lucas S."/>
            <person name="Copeland A."/>
            <person name="Lapidus A."/>
            <person name="Glavina del Rio T."/>
            <person name="Dalin E."/>
            <person name="Tice H."/>
            <person name="Bruce D."/>
            <person name="Goodwin L."/>
            <person name="Pitluck S."/>
            <person name="Kyrpides N."/>
            <person name="Mavromatis K."/>
            <person name="Ivanova N."/>
            <person name="Mikhailova N."/>
            <person name="Sims D."/>
            <person name="Meinche L."/>
            <person name="Brettin T."/>
            <person name="Detter J.C."/>
            <person name="Han C."/>
            <person name="Larimer F."/>
            <person name="Land M."/>
            <person name="Hauser L."/>
            <person name="Markowitz V."/>
            <person name="Cheng J.-F."/>
            <person name="Hugenholtz P."/>
            <person name="Woyke T."/>
            <person name="Wu D."/>
            <person name="Spring S."/>
            <person name="Klenk H.-P."/>
            <person name="Eisen J.A."/>
        </authorList>
    </citation>
    <scope>NUCLEOTIDE SEQUENCE [LARGE SCALE GENOMIC DNA]</scope>
    <source>
        <strain evidence="4">ATCC 43595 / DSM 2588 / LMG 13176 / NBRC 15968 / NCIMB 11800 / UQM 2034</strain>
    </source>
</reference>
<evidence type="ECO:0000256" key="2">
    <source>
        <dbReference type="SAM" id="SignalP"/>
    </source>
</evidence>
<protein>
    <recommendedName>
        <fullName evidence="5">Tetratricopeptide repeat protein</fullName>
    </recommendedName>
</protein>
<feature type="chain" id="PRO_5038099969" description="Tetratricopeptide repeat protein" evidence="2">
    <location>
        <begin position="22"/>
        <end position="198"/>
    </location>
</feature>
<dbReference type="InterPro" id="IPR019734">
    <property type="entry name" value="TPR_rpt"/>
</dbReference>
<dbReference type="KEGG" id="cpi:Cpin_3212"/>
<organism evidence="3 4">
    <name type="scientific">Chitinophaga pinensis (strain ATCC 43595 / DSM 2588 / LMG 13176 / NBRC 15968 / NCIMB 11800 / UQM 2034)</name>
    <dbReference type="NCBI Taxonomy" id="485918"/>
    <lineage>
        <taxon>Bacteria</taxon>
        <taxon>Pseudomonadati</taxon>
        <taxon>Bacteroidota</taxon>
        <taxon>Chitinophagia</taxon>
        <taxon>Chitinophagales</taxon>
        <taxon>Chitinophagaceae</taxon>
        <taxon>Chitinophaga</taxon>
    </lineage>
</organism>
<dbReference type="Proteomes" id="UP000002215">
    <property type="component" value="Chromosome"/>
</dbReference>
<dbReference type="RefSeq" id="WP_012790855.1">
    <property type="nucleotide sequence ID" value="NC_013132.1"/>
</dbReference>
<keyword evidence="1" id="KW-0802">TPR repeat</keyword>
<dbReference type="InterPro" id="IPR011990">
    <property type="entry name" value="TPR-like_helical_dom_sf"/>
</dbReference>
<dbReference type="EMBL" id="CP001699">
    <property type="protein sequence ID" value="ACU60679.1"/>
    <property type="molecule type" value="Genomic_DNA"/>
</dbReference>
<evidence type="ECO:0000313" key="3">
    <source>
        <dbReference type="EMBL" id="ACU60679.1"/>
    </source>
</evidence>
<dbReference type="Gene3D" id="1.25.40.10">
    <property type="entry name" value="Tetratricopeptide repeat domain"/>
    <property type="match status" value="1"/>
</dbReference>
<evidence type="ECO:0000313" key="4">
    <source>
        <dbReference type="Proteomes" id="UP000002215"/>
    </source>
</evidence>
<proteinExistence type="predicted"/>
<feature type="repeat" description="TPR" evidence="1">
    <location>
        <begin position="147"/>
        <end position="180"/>
    </location>
</feature>
<dbReference type="SUPFAM" id="SSF48452">
    <property type="entry name" value="TPR-like"/>
    <property type="match status" value="1"/>
</dbReference>
<keyword evidence="2" id="KW-0732">Signal</keyword>
<dbReference type="PROSITE" id="PS50005">
    <property type="entry name" value="TPR"/>
    <property type="match status" value="1"/>
</dbReference>
<evidence type="ECO:0008006" key="5">
    <source>
        <dbReference type="Google" id="ProtNLM"/>
    </source>
</evidence>
<dbReference type="AlphaFoldDB" id="A0A979GUB5"/>
<evidence type="ECO:0000256" key="1">
    <source>
        <dbReference type="PROSITE-ProRule" id="PRU00339"/>
    </source>
</evidence>
<dbReference type="OrthoDB" id="120730at2"/>
<name>A0A979GUB5_CHIPD</name>
<gene>
    <name evidence="3" type="ordered locus">Cpin_3212</name>
</gene>
<feature type="signal peptide" evidence="2">
    <location>
        <begin position="1"/>
        <end position="21"/>
    </location>
</feature>
<sequence length="198" mass="22777">MMIVRKIVFALIIAAPSMVHAQENTLNQDSVNKIRSIVGQEILEPALRDKSSSPDWGKIIASVKDKYGPVGQEKVYGTQMVYYLEKKDWENFGKCYALYYKTAYSRSEYHINNVTWPIFEHITDPNVLSIAAETMKYSIDNFDKSNYQAYDTYANLLYKAGKKQEAIEWQEKAVKALPNEKALAETLEKMKKGEPTWN</sequence>
<reference evidence="3 4" key="2">
    <citation type="journal article" date="2010" name="Stand. Genomic Sci.">
        <title>Complete genome sequence of Chitinophaga pinensis type strain (UQM 2034).</title>
        <authorList>
            <person name="Glavina Del Rio T."/>
            <person name="Abt B."/>
            <person name="Spring S."/>
            <person name="Lapidus A."/>
            <person name="Nolan M."/>
            <person name="Tice H."/>
            <person name="Copeland A."/>
            <person name="Cheng J.F."/>
            <person name="Chen F."/>
            <person name="Bruce D."/>
            <person name="Goodwin L."/>
            <person name="Pitluck S."/>
            <person name="Ivanova N."/>
            <person name="Mavromatis K."/>
            <person name="Mikhailova N."/>
            <person name="Pati A."/>
            <person name="Chen A."/>
            <person name="Palaniappan K."/>
            <person name="Land M."/>
            <person name="Hauser L."/>
            <person name="Chang Y.J."/>
            <person name="Jeffries C.D."/>
            <person name="Chain P."/>
            <person name="Saunders E."/>
            <person name="Detter J.C."/>
            <person name="Brettin T."/>
            <person name="Rohde M."/>
            <person name="Goker M."/>
            <person name="Bristow J."/>
            <person name="Eisen J.A."/>
            <person name="Markowitz V."/>
            <person name="Hugenholtz P."/>
            <person name="Kyrpides N.C."/>
            <person name="Klenk H.P."/>
            <person name="Lucas S."/>
        </authorList>
    </citation>
    <scope>NUCLEOTIDE SEQUENCE [LARGE SCALE GENOMIC DNA]</scope>
    <source>
        <strain evidence="4">ATCC 43595 / DSM 2588 / LMG 13176 / NBRC 15968 / NCIMB 11800 / UQM 2034</strain>
    </source>
</reference>
<accession>A0A979GUB5</accession>